<organism evidence="9 10">
    <name type="scientific">Erwinia phage Rebecca</name>
    <dbReference type="NCBI Taxonomy" id="2530026"/>
    <lineage>
        <taxon>Viruses</taxon>
        <taxon>Duplodnaviria</taxon>
        <taxon>Heunggongvirae</taxon>
        <taxon>Uroviricota</taxon>
        <taxon>Caudoviricetes</taxon>
        <taxon>Chimalliviridae</taxon>
        <taxon>Agricanvirus</taxon>
        <taxon>Agricanvirus ray</taxon>
    </lineage>
</organism>
<protein>
    <recommendedName>
        <fullName evidence="2">DNA-directed RNA polymerase</fullName>
        <ecNumber evidence="2">2.7.7.6</ecNumber>
    </recommendedName>
</protein>
<dbReference type="EC" id="2.7.7.6" evidence="2"/>
<keyword evidence="6" id="KW-0804">Transcription</keyword>
<proteinExistence type="inferred from homology"/>
<dbReference type="InterPro" id="IPR037033">
    <property type="entry name" value="DNA-dir_RNAP_su2_hyb_sf"/>
</dbReference>
<sequence length="731" mass="82477">MLTRICVNTYTCLSLYYLLAVRLIKGIIMSHITEASELSAELLGSVLCLNPTVHGDSSPRSAMFGGHAGQAVTIEGSTPRMLKTGIEYEYGQRTFKIEAPCQMLVIGVINRFVTNHVGTGGVKENPEKYVIYQNLSVNTPTPTFGILCIPTYHTRNHALGFKYVMDKKAINRLYSVDGKAYIEKGVIFARSPNLTEGGDYKYGRETNVAFMSLPEVEQDGMVVTESFAQAMACTKIESRIAQWGDDQVLLNLYGDDENYKAFPDIGDKIREDGMLFAVRKIMPGTGIVNLTPKALRTYDPNFDYPQYAEAGATVVNVQVNSDRMRTGRTDVQFYDKQAERYERAAREFSKSLRKIYDDLYRTYGHGMILEPELNRMVTDAISDTGGMDRKMNNQGQIISVDKGTQVYNKVPIGDWRVKITFVKRIEAGVRFKITDTHGGKGVIVNVIPDADAPTDDYGNRADVIMDDVSITKRMNLGKPTEQYINGASVYAAKIARQMAASGDLDGAWNHLMSYYHAAAYEQWEMMQSPTYLDNKPNRDHHVRWVCDHGIELFAPTDRRYFGAEQVRRIMKEHDFPVTPVTYRAPDGRMVRTRDPVVIAPIYIILLEKMGEYWASCAIPKLTHFGTLSSLTQADKFALPWRNTPTRFGESELRLFLAACRGYYANRLQSMANTPAMQKEAALMFLRHDTPMNIPNVIDETKTPLGRARPLQMYKHNQGCRGIEFETTVLNK</sequence>
<keyword evidence="4" id="KW-0808">Transferase</keyword>
<evidence type="ECO:0000256" key="2">
    <source>
        <dbReference type="ARBA" id="ARBA00012418"/>
    </source>
</evidence>
<dbReference type="Proteomes" id="UP000294542">
    <property type="component" value="Segment"/>
</dbReference>
<keyword evidence="3" id="KW-0240">DNA-directed RNA polymerase</keyword>
<dbReference type="GO" id="GO:0006351">
    <property type="term" value="P:DNA-templated transcription"/>
    <property type="evidence" value="ECO:0007669"/>
    <property type="project" value="InterPro"/>
</dbReference>
<dbReference type="GO" id="GO:0003899">
    <property type="term" value="F:DNA-directed RNA polymerase activity"/>
    <property type="evidence" value="ECO:0007669"/>
    <property type="project" value="UniProtKB-EC"/>
</dbReference>
<reference evidence="9 10" key="1">
    <citation type="submission" date="2019-02" db="EMBL/GenBank/DDBJ databases">
        <authorList>
            <person name="Eardley R."/>
            <person name="Sharma R."/>
            <person name="Beatty N."/>
            <person name="Choi M.C."/>
            <person name="Duncan S."/>
            <person name="Fajardo C.P."/>
            <person name="Ferguson H.P."/>
            <person name="Kruger J.L."/>
            <person name="Webb C.J."/>
            <person name="Grose J.H."/>
        </authorList>
    </citation>
    <scope>NUCLEOTIDE SEQUENCE [LARGE SCALE GENOMIC DNA]</scope>
</reference>
<evidence type="ECO:0000256" key="6">
    <source>
        <dbReference type="ARBA" id="ARBA00023163"/>
    </source>
</evidence>
<evidence type="ECO:0000256" key="1">
    <source>
        <dbReference type="ARBA" id="ARBA00006835"/>
    </source>
</evidence>
<evidence type="ECO:0000313" key="9">
    <source>
        <dbReference type="EMBL" id="QBP07354.1"/>
    </source>
</evidence>
<feature type="domain" description="DNA-directed RNA polymerase subunit 2 hybrid-binding" evidence="8">
    <location>
        <begin position="393"/>
        <end position="522"/>
    </location>
</feature>
<dbReference type="Pfam" id="PF00562">
    <property type="entry name" value="RNA_pol_Rpb2_6"/>
    <property type="match status" value="1"/>
</dbReference>
<dbReference type="InterPro" id="IPR007120">
    <property type="entry name" value="DNA-dir_RNAP_su2_dom"/>
</dbReference>
<evidence type="ECO:0000256" key="7">
    <source>
        <dbReference type="ARBA" id="ARBA00048552"/>
    </source>
</evidence>
<dbReference type="GO" id="GO:0003677">
    <property type="term" value="F:DNA binding"/>
    <property type="evidence" value="ECO:0007669"/>
    <property type="project" value="InterPro"/>
</dbReference>
<dbReference type="SUPFAM" id="SSF64484">
    <property type="entry name" value="beta and beta-prime subunits of DNA dependent RNA-polymerase"/>
    <property type="match status" value="1"/>
</dbReference>
<gene>
    <name evidence="9" type="ORF">REBECCA_249</name>
</gene>
<evidence type="ECO:0000256" key="3">
    <source>
        <dbReference type="ARBA" id="ARBA00022478"/>
    </source>
</evidence>
<name>A0A482IKF8_9CAUD</name>
<evidence type="ECO:0000313" key="10">
    <source>
        <dbReference type="Proteomes" id="UP000294542"/>
    </source>
</evidence>
<comment type="catalytic activity">
    <reaction evidence="7">
        <text>RNA(n) + a ribonucleoside 5'-triphosphate = RNA(n+1) + diphosphate</text>
        <dbReference type="Rhea" id="RHEA:21248"/>
        <dbReference type="Rhea" id="RHEA-COMP:14527"/>
        <dbReference type="Rhea" id="RHEA-COMP:17342"/>
        <dbReference type="ChEBI" id="CHEBI:33019"/>
        <dbReference type="ChEBI" id="CHEBI:61557"/>
        <dbReference type="ChEBI" id="CHEBI:140395"/>
        <dbReference type="EC" id="2.7.7.6"/>
    </reaction>
</comment>
<dbReference type="GO" id="GO:0000428">
    <property type="term" value="C:DNA-directed RNA polymerase complex"/>
    <property type="evidence" value="ECO:0007669"/>
    <property type="project" value="UniProtKB-KW"/>
</dbReference>
<dbReference type="Gene3D" id="2.40.270.10">
    <property type="entry name" value="DNA-directed RNA polymerase, subunit 2, domain 6"/>
    <property type="match status" value="1"/>
</dbReference>
<evidence type="ECO:0000259" key="8">
    <source>
        <dbReference type="Pfam" id="PF00562"/>
    </source>
</evidence>
<evidence type="ECO:0000256" key="4">
    <source>
        <dbReference type="ARBA" id="ARBA00022679"/>
    </source>
</evidence>
<evidence type="ECO:0000256" key="5">
    <source>
        <dbReference type="ARBA" id="ARBA00022695"/>
    </source>
</evidence>
<comment type="similarity">
    <text evidence="1">Belongs to the RNA polymerase beta chain family.</text>
</comment>
<keyword evidence="5" id="KW-0548">Nucleotidyltransferase</keyword>
<dbReference type="EMBL" id="MK514281">
    <property type="protein sequence ID" value="QBP07354.1"/>
    <property type="molecule type" value="Genomic_DNA"/>
</dbReference>
<accession>A0A482IKF8</accession>